<dbReference type="GO" id="GO:0016301">
    <property type="term" value="F:kinase activity"/>
    <property type="evidence" value="ECO:0007669"/>
    <property type="project" value="UniProtKB-KW"/>
</dbReference>
<dbReference type="SUPFAM" id="SSF52540">
    <property type="entry name" value="P-loop containing nucleoside triphosphate hydrolases"/>
    <property type="match status" value="1"/>
</dbReference>
<sequence>MARLIIVTGPTGVGKTTYSLSFSKEIGAVRFSIDPWMQNLFSKDMTSLDYAWMIERVNRCYIQIWQVCEQILQLNGNVVLDLGFTTKEQRARFSELAKTLGVQAEVHYLNAPTAVRKQRVEKRNAEKDPNVYAFEVTDFMFEFMEPRYEVPDANELANGRTVNAQ</sequence>
<dbReference type="OrthoDB" id="531205at2"/>
<protein>
    <submittedName>
        <fullName evidence="1">Predicted kinase</fullName>
    </submittedName>
</protein>
<accession>A0A1H1NMT4</accession>
<keyword evidence="1" id="KW-0808">Transferase</keyword>
<dbReference type="STRING" id="472181.SAMN05216271_0929"/>
<proteinExistence type="predicted"/>
<dbReference type="AlphaFoldDB" id="A0A1H1NMT4"/>
<dbReference type="Pfam" id="PF13671">
    <property type="entry name" value="AAA_33"/>
    <property type="match status" value="1"/>
</dbReference>
<dbReference type="RefSeq" id="WP_092284283.1">
    <property type="nucleotide sequence ID" value="NZ_LT629763.1"/>
</dbReference>
<dbReference type="InterPro" id="IPR027417">
    <property type="entry name" value="P-loop_NTPase"/>
</dbReference>
<evidence type="ECO:0000313" key="2">
    <source>
        <dbReference type="Proteomes" id="UP000243413"/>
    </source>
</evidence>
<dbReference type="EMBL" id="LT629763">
    <property type="protein sequence ID" value="SDS00160.1"/>
    <property type="molecule type" value="Genomic_DNA"/>
</dbReference>
<keyword evidence="1" id="KW-0418">Kinase</keyword>
<reference evidence="2" key="1">
    <citation type="submission" date="2016-10" db="EMBL/GenBank/DDBJ databases">
        <authorList>
            <person name="Varghese N."/>
            <person name="Submissions S."/>
        </authorList>
    </citation>
    <scope>NUCLEOTIDE SEQUENCE [LARGE SCALE GENOMIC DNA]</scope>
    <source>
        <strain evidence="2">JCM 14963</strain>
    </source>
</reference>
<name>A0A1H1NMT4_9GAMM</name>
<evidence type="ECO:0000313" key="1">
    <source>
        <dbReference type="EMBL" id="SDS00160.1"/>
    </source>
</evidence>
<dbReference type="Gene3D" id="3.40.50.300">
    <property type="entry name" value="P-loop containing nucleotide triphosphate hydrolases"/>
    <property type="match status" value="1"/>
</dbReference>
<gene>
    <name evidence="1" type="ORF">SAMN05216271_0929</name>
</gene>
<dbReference type="Proteomes" id="UP000243413">
    <property type="component" value="Chromosome I"/>
</dbReference>
<organism evidence="1 2">
    <name type="scientific">Halopseudomonas sabulinigri</name>
    <dbReference type="NCBI Taxonomy" id="472181"/>
    <lineage>
        <taxon>Bacteria</taxon>
        <taxon>Pseudomonadati</taxon>
        <taxon>Pseudomonadota</taxon>
        <taxon>Gammaproteobacteria</taxon>
        <taxon>Pseudomonadales</taxon>
        <taxon>Pseudomonadaceae</taxon>
        <taxon>Halopseudomonas</taxon>
    </lineage>
</organism>